<evidence type="ECO:0000259" key="7">
    <source>
        <dbReference type="Pfam" id="PF01416"/>
    </source>
</evidence>
<dbReference type="CDD" id="cd02570">
    <property type="entry name" value="PseudoU_synth_EcTruA"/>
    <property type="match status" value="1"/>
</dbReference>
<dbReference type="Gene3D" id="3.30.70.660">
    <property type="entry name" value="Pseudouridine synthase I, catalytic domain, C-terminal subdomain"/>
    <property type="match status" value="1"/>
</dbReference>
<dbReference type="GO" id="GO:0031119">
    <property type="term" value="P:tRNA pseudouridine synthesis"/>
    <property type="evidence" value="ECO:0007669"/>
    <property type="project" value="UniProtKB-UniRule"/>
</dbReference>
<feature type="domain" description="Pseudouridine synthase I TruA alpha/beta" evidence="7">
    <location>
        <begin position="201"/>
        <end position="302"/>
    </location>
</feature>
<dbReference type="Pfam" id="PF01416">
    <property type="entry name" value="PseudoU_synth_1"/>
    <property type="match status" value="1"/>
</dbReference>
<dbReference type="Gene3D" id="3.30.70.580">
    <property type="entry name" value="Pseudouridine synthase I, catalytic domain, N-terminal subdomain"/>
    <property type="match status" value="1"/>
</dbReference>
<feature type="binding site" evidence="4">
    <location>
        <position position="166"/>
    </location>
    <ligand>
        <name>substrate</name>
    </ligand>
</feature>
<accession>M2XF26</accession>
<dbReference type="AlphaFoldDB" id="M2XF26"/>
<evidence type="ECO:0000256" key="6">
    <source>
        <dbReference type="SAM" id="MobiDB-lite"/>
    </source>
</evidence>
<dbReference type="InterPro" id="IPR001406">
    <property type="entry name" value="PsdUridine_synth_TruA"/>
</dbReference>
<reference evidence="8 9" key="1">
    <citation type="journal article" date="2014" name="Genome Announc.">
        <title>Draft Genome Sequence of Kocuria palustris PEL.</title>
        <authorList>
            <person name="Sharma G."/>
            <person name="Khatri I."/>
            <person name="Subramanian S."/>
        </authorList>
    </citation>
    <scope>NUCLEOTIDE SEQUENCE [LARGE SCALE GENOMIC DNA]</scope>
    <source>
        <strain evidence="8 9">PEL</strain>
    </source>
</reference>
<dbReference type="STRING" id="71999.KPaMU14_09770"/>
<dbReference type="InterPro" id="IPR020097">
    <property type="entry name" value="PsdUridine_synth_TruA_a/b_dom"/>
</dbReference>
<comment type="similarity">
    <text evidence="1 4 5">Belongs to the tRNA pseudouridine synthase TruA family.</text>
</comment>
<evidence type="ECO:0000313" key="8">
    <source>
        <dbReference type="EMBL" id="EME37721.1"/>
    </source>
</evidence>
<dbReference type="SUPFAM" id="SSF55120">
    <property type="entry name" value="Pseudouridine synthase"/>
    <property type="match status" value="1"/>
</dbReference>
<protein>
    <recommendedName>
        <fullName evidence="4">tRNA pseudouridine synthase A</fullName>
        <ecNumber evidence="4">5.4.99.12</ecNumber>
    </recommendedName>
    <alternativeName>
        <fullName evidence="4">tRNA pseudouridine(38-40) synthase</fullName>
    </alternativeName>
    <alternativeName>
        <fullName evidence="4">tRNA pseudouridylate synthase I</fullName>
    </alternativeName>
    <alternativeName>
        <fullName evidence="4">tRNA-uridine isomerase I</fullName>
    </alternativeName>
</protein>
<evidence type="ECO:0000256" key="4">
    <source>
        <dbReference type="HAMAP-Rule" id="MF_00171"/>
    </source>
</evidence>
<comment type="subunit">
    <text evidence="4">Homodimer.</text>
</comment>
<dbReference type="PANTHER" id="PTHR11142:SF0">
    <property type="entry name" value="TRNA PSEUDOURIDINE SYNTHASE-LIKE 1"/>
    <property type="match status" value="1"/>
</dbReference>
<dbReference type="InterPro" id="IPR020095">
    <property type="entry name" value="PsdUridine_synth_TruA_C"/>
</dbReference>
<evidence type="ECO:0000256" key="5">
    <source>
        <dbReference type="RuleBase" id="RU003792"/>
    </source>
</evidence>
<dbReference type="Proteomes" id="UP000009877">
    <property type="component" value="Unassembled WGS sequence"/>
</dbReference>
<comment type="caution">
    <text evidence="4">Lacks conserved residue(s) required for the propagation of feature annotation.</text>
</comment>
<evidence type="ECO:0000313" key="9">
    <source>
        <dbReference type="Proteomes" id="UP000009877"/>
    </source>
</evidence>
<feature type="active site" description="Nucleophile" evidence="4">
    <location>
        <position position="81"/>
    </location>
</feature>
<evidence type="ECO:0000256" key="1">
    <source>
        <dbReference type="ARBA" id="ARBA00009375"/>
    </source>
</evidence>
<dbReference type="NCBIfam" id="TIGR00071">
    <property type="entry name" value="hisT_truA"/>
    <property type="match status" value="1"/>
</dbReference>
<dbReference type="EC" id="5.4.99.12" evidence="4"/>
<dbReference type="PANTHER" id="PTHR11142">
    <property type="entry name" value="PSEUDOURIDYLATE SYNTHASE"/>
    <property type="match status" value="1"/>
</dbReference>
<dbReference type="GO" id="GO:0160147">
    <property type="term" value="F:tRNA pseudouridine(38-40) synthase activity"/>
    <property type="evidence" value="ECO:0007669"/>
    <property type="project" value="UniProtKB-EC"/>
</dbReference>
<keyword evidence="3 4" id="KW-0413">Isomerase</keyword>
<comment type="catalytic activity">
    <reaction evidence="4 5">
        <text>uridine(38/39/40) in tRNA = pseudouridine(38/39/40) in tRNA</text>
        <dbReference type="Rhea" id="RHEA:22376"/>
        <dbReference type="Rhea" id="RHEA-COMP:10085"/>
        <dbReference type="Rhea" id="RHEA-COMP:10087"/>
        <dbReference type="ChEBI" id="CHEBI:65314"/>
        <dbReference type="ChEBI" id="CHEBI:65315"/>
        <dbReference type="EC" id="5.4.99.12"/>
    </reaction>
</comment>
<feature type="region of interest" description="Disordered" evidence="6">
    <location>
        <begin position="1"/>
        <end position="25"/>
    </location>
</feature>
<comment type="function">
    <text evidence="4">Formation of pseudouridine at positions 38, 39 and 40 in the anticodon stem and loop of transfer RNAs.</text>
</comment>
<evidence type="ECO:0000256" key="2">
    <source>
        <dbReference type="ARBA" id="ARBA00022694"/>
    </source>
</evidence>
<evidence type="ECO:0000256" key="3">
    <source>
        <dbReference type="ARBA" id="ARBA00023235"/>
    </source>
</evidence>
<gene>
    <name evidence="4" type="primary">truA</name>
    <name evidence="8" type="ORF">C884_01095</name>
</gene>
<organism evidence="8 9">
    <name type="scientific">Kocuria palustris PEL</name>
    <dbReference type="NCBI Taxonomy" id="1236550"/>
    <lineage>
        <taxon>Bacteria</taxon>
        <taxon>Bacillati</taxon>
        <taxon>Actinomycetota</taxon>
        <taxon>Actinomycetes</taxon>
        <taxon>Micrococcales</taxon>
        <taxon>Micrococcaceae</taxon>
        <taxon>Kocuria</taxon>
    </lineage>
</organism>
<dbReference type="InterPro" id="IPR020103">
    <property type="entry name" value="PsdUridine_synth_cat_dom_sf"/>
</dbReference>
<keyword evidence="2 4" id="KW-0819">tRNA processing</keyword>
<sequence length="321" mass="35225">MRGNRSTTDEGGEAMSTQMQSPARAGAAEAVRFRLDLAYDGTPFAGWAVQPGLETVQGSLEAALELVVRAPARLVVAGRTDAGVHARGQVAHADLTGEQAMRVLSGREGPRPDGLERRLAGGLSRILGSDRRRRGLPEIPGAIVVRRARPAPEGFDARFSAVARRYVYRIDDGAAGHDPLTRKSTWALDHRLDETAMREAVEPLPGLHDFLSFCRPRTGATTIRELQEISLRRTDSGLLEVELRADAFCHSMVRAIVGSMVRVGKGERPASWLRDRLEERSRSSETLLAPAQGLVLEEIVYPEDSQLAQRARLTRARRERA</sequence>
<keyword evidence="9" id="KW-1185">Reference proteome</keyword>
<proteinExistence type="inferred from homology"/>
<dbReference type="InterPro" id="IPR020094">
    <property type="entry name" value="TruA/RsuA/RluB/E/F_N"/>
</dbReference>
<dbReference type="HAMAP" id="MF_00171">
    <property type="entry name" value="TruA"/>
    <property type="match status" value="1"/>
</dbReference>
<comment type="caution">
    <text evidence="8">The sequence shown here is derived from an EMBL/GenBank/DDBJ whole genome shotgun (WGS) entry which is preliminary data.</text>
</comment>
<dbReference type="EMBL" id="ANHZ02000002">
    <property type="protein sequence ID" value="EME37721.1"/>
    <property type="molecule type" value="Genomic_DNA"/>
</dbReference>
<dbReference type="GO" id="GO:0003723">
    <property type="term" value="F:RNA binding"/>
    <property type="evidence" value="ECO:0007669"/>
    <property type="project" value="InterPro"/>
</dbReference>
<name>M2XF26_9MICC</name>